<dbReference type="InterPro" id="IPR051816">
    <property type="entry name" value="Glycosyl_Hydrolase_31"/>
</dbReference>
<evidence type="ECO:0000259" key="6">
    <source>
        <dbReference type="Pfam" id="PF17137"/>
    </source>
</evidence>
<dbReference type="PANTHER" id="PTHR43863">
    <property type="entry name" value="HYDROLASE, PUTATIVE (AFU_ORTHOLOGUE AFUA_1G03140)-RELATED"/>
    <property type="match status" value="1"/>
</dbReference>
<feature type="domain" description="Glycosyl hydrolase family 31 C-terminal" evidence="7">
    <location>
        <begin position="559"/>
        <end position="629"/>
    </location>
</feature>
<dbReference type="SUPFAM" id="SSF51445">
    <property type="entry name" value="(Trans)glycosidases"/>
    <property type="match status" value="1"/>
</dbReference>
<evidence type="ECO:0000259" key="7">
    <source>
        <dbReference type="Pfam" id="PF21365"/>
    </source>
</evidence>
<dbReference type="InterPro" id="IPR000322">
    <property type="entry name" value="Glyco_hydro_31_TIM"/>
</dbReference>
<name>A0A8J8NAL0_HALGN</name>
<dbReference type="AlphaFoldDB" id="A0A8J8NAL0"/>
<dbReference type="Pfam" id="PF13802">
    <property type="entry name" value="Gal_mutarotas_2"/>
    <property type="match status" value="1"/>
</dbReference>
<protein>
    <recommendedName>
        <fullName evidence="10">Alpha-D-xyloside xylohydrolase</fullName>
    </recommendedName>
</protein>
<dbReference type="GO" id="GO:0030246">
    <property type="term" value="F:carbohydrate binding"/>
    <property type="evidence" value="ECO:0007669"/>
    <property type="project" value="InterPro"/>
</dbReference>
<feature type="domain" description="DUF5110" evidence="6">
    <location>
        <begin position="647"/>
        <end position="695"/>
    </location>
</feature>
<dbReference type="Gene3D" id="3.20.20.80">
    <property type="entry name" value="Glycosidases"/>
    <property type="match status" value="1"/>
</dbReference>
<dbReference type="SUPFAM" id="SSF74650">
    <property type="entry name" value="Galactose mutarotase-like"/>
    <property type="match status" value="1"/>
</dbReference>
<dbReference type="InterPro" id="IPR025887">
    <property type="entry name" value="Glyco_hydro_31_N_dom"/>
</dbReference>
<dbReference type="CDD" id="cd14752">
    <property type="entry name" value="GH31_N"/>
    <property type="match status" value="1"/>
</dbReference>
<reference evidence="8" key="1">
    <citation type="submission" date="2019-06" db="EMBL/GenBank/DDBJ databases">
        <authorList>
            <person name="Zheng W."/>
        </authorList>
    </citation>
    <scope>NUCLEOTIDE SEQUENCE</scope>
    <source>
        <strain evidence="8">QDHG01</strain>
    </source>
</reference>
<dbReference type="InterPro" id="IPR011013">
    <property type="entry name" value="Gal_mutarotase_sf_dom"/>
</dbReference>
<evidence type="ECO:0000256" key="1">
    <source>
        <dbReference type="ARBA" id="ARBA00007806"/>
    </source>
</evidence>
<accession>A0A8J8NAL0</accession>
<dbReference type="InterPro" id="IPR013780">
    <property type="entry name" value="Glyco_hydro_b"/>
</dbReference>
<feature type="domain" description="Glycoside hydrolase family 31 TIM barrel" evidence="4">
    <location>
        <begin position="223"/>
        <end position="516"/>
    </location>
</feature>
<evidence type="ECO:0000256" key="3">
    <source>
        <dbReference type="SAM" id="SignalP"/>
    </source>
</evidence>
<dbReference type="GO" id="GO:0005975">
    <property type="term" value="P:carbohydrate metabolic process"/>
    <property type="evidence" value="ECO:0007669"/>
    <property type="project" value="InterPro"/>
</dbReference>
<evidence type="ECO:0000259" key="5">
    <source>
        <dbReference type="Pfam" id="PF13802"/>
    </source>
</evidence>
<dbReference type="InterPro" id="IPR017853">
    <property type="entry name" value="GH"/>
</dbReference>
<dbReference type="PANTHER" id="PTHR43863:SF2">
    <property type="entry name" value="MALTASE-GLUCOAMYLASE"/>
    <property type="match status" value="1"/>
</dbReference>
<comment type="caution">
    <text evidence="8">The sequence shown here is derived from an EMBL/GenBank/DDBJ whole genome shotgun (WGS) entry which is preliminary data.</text>
</comment>
<dbReference type="Pfam" id="PF01055">
    <property type="entry name" value="Glyco_hydro_31_2nd"/>
    <property type="match status" value="1"/>
</dbReference>
<dbReference type="InterPro" id="IPR033403">
    <property type="entry name" value="DUF5110"/>
</dbReference>
<dbReference type="GO" id="GO:0004553">
    <property type="term" value="F:hydrolase activity, hydrolyzing O-glycosyl compounds"/>
    <property type="evidence" value="ECO:0007669"/>
    <property type="project" value="InterPro"/>
</dbReference>
<dbReference type="Pfam" id="PF17137">
    <property type="entry name" value="DUF5110"/>
    <property type="match status" value="1"/>
</dbReference>
<sequence length="763" mass="86959">MKLRFFILNLFVFGIIINQTVCAQELSWTEAGNGIWKVTVGKPEDYNLLKAAGVKPQIASLQKMNKAEPLIAKKEIFARVQDGKTYLRFPLQKNEQIYGFGLNFQTIHQRGRILRLHTDHYSNTDNGRTHAPVPFFISSNGYGIFINSARYLDVYAGSAVRKDSKNPPKIQDRNTDKNWSARPYSDAVEILVPAEGVEFYVFSGPSPLEVVQRFNLFNGGGCLPPRWGLGFTQRVERLYNAEQVKNEAKEFAEQHFPLDFIGLEPGWQSKSYPCTFEWDNSRFPNPAQLVKELGQMGVKLNLWTNPYVSPEASIYPKIAPFTGSHTVWVGAVPDLLKPEARDILFSKFKKDHIDIGISGYKIDEVDGGDSYLWPDVATFPSGISAEQMRQTYGVLMQKYSTELFHQKNSRTYGLVRASNAGGVSFPYVIYNDNYSHQDFITGLINSGFSGVLWTPEVRASKTSEEWLRRMQTVCFSPMAMINAWASATKPWSFPDVADKVKEVALLRMQMMPYWYSEFAKYHFDGTPPFRAMNLETGFQMENRTEKVNSSLEENPYEEAVSKEIKDQYMAGEYLLVAPFFTGQTSRKVILPKGKWFDFYTGKFAGDGEVITVTSNLGNIPVYVKDGGIIPMMPPLLHAPKSGEKVDLEIRYYGQKNAKYRLYDDDGETFNYEKGDYSWREIVVEKQADGKYSGKITVPEKGKPNTIGKVSWKFMTIDNQAFLCFRTKQMLLKIAQLSTLIRLPLKITFSIYYFQKNHSRLSGF</sequence>
<feature type="domain" description="Glycoside hydrolase family 31 N-terminal" evidence="5">
    <location>
        <begin position="80"/>
        <end position="150"/>
    </location>
</feature>
<dbReference type="Proteomes" id="UP000785679">
    <property type="component" value="Unassembled WGS sequence"/>
</dbReference>
<dbReference type="Gene3D" id="2.60.40.1180">
    <property type="entry name" value="Golgi alpha-mannosidase II"/>
    <property type="match status" value="2"/>
</dbReference>
<feature type="signal peptide" evidence="3">
    <location>
        <begin position="1"/>
        <end position="23"/>
    </location>
</feature>
<organism evidence="8 9">
    <name type="scientific">Halteria grandinella</name>
    <dbReference type="NCBI Taxonomy" id="5974"/>
    <lineage>
        <taxon>Eukaryota</taxon>
        <taxon>Sar</taxon>
        <taxon>Alveolata</taxon>
        <taxon>Ciliophora</taxon>
        <taxon>Intramacronucleata</taxon>
        <taxon>Spirotrichea</taxon>
        <taxon>Stichotrichia</taxon>
        <taxon>Sporadotrichida</taxon>
        <taxon>Halteriidae</taxon>
        <taxon>Halteria</taxon>
    </lineage>
</organism>
<evidence type="ECO:0000313" key="9">
    <source>
        <dbReference type="Proteomes" id="UP000785679"/>
    </source>
</evidence>
<dbReference type="OrthoDB" id="10070917at2759"/>
<evidence type="ECO:0000313" key="8">
    <source>
        <dbReference type="EMBL" id="TNV71467.1"/>
    </source>
</evidence>
<keyword evidence="9" id="KW-1185">Reference proteome</keyword>
<feature type="chain" id="PRO_5035256059" description="Alpha-D-xyloside xylohydrolase" evidence="3">
    <location>
        <begin position="24"/>
        <end position="763"/>
    </location>
</feature>
<comment type="similarity">
    <text evidence="1 2">Belongs to the glycosyl hydrolase 31 family.</text>
</comment>
<dbReference type="CDD" id="cd06592">
    <property type="entry name" value="GH31_NET37"/>
    <property type="match status" value="1"/>
</dbReference>
<keyword evidence="3" id="KW-0732">Signal</keyword>
<proteinExistence type="inferred from homology"/>
<keyword evidence="2" id="KW-0378">Hydrolase</keyword>
<evidence type="ECO:0000256" key="2">
    <source>
        <dbReference type="RuleBase" id="RU361185"/>
    </source>
</evidence>
<dbReference type="EMBL" id="RRYP01029783">
    <property type="protein sequence ID" value="TNV71467.1"/>
    <property type="molecule type" value="Genomic_DNA"/>
</dbReference>
<keyword evidence="2" id="KW-0326">Glycosidase</keyword>
<dbReference type="Gene3D" id="2.60.40.1760">
    <property type="entry name" value="glycosyl hydrolase (family 31)"/>
    <property type="match status" value="1"/>
</dbReference>
<evidence type="ECO:0000259" key="4">
    <source>
        <dbReference type="Pfam" id="PF01055"/>
    </source>
</evidence>
<evidence type="ECO:0008006" key="10">
    <source>
        <dbReference type="Google" id="ProtNLM"/>
    </source>
</evidence>
<gene>
    <name evidence="8" type="ORF">FGO68_gene17506</name>
</gene>
<dbReference type="Pfam" id="PF21365">
    <property type="entry name" value="Glyco_hydro_31_3rd"/>
    <property type="match status" value="1"/>
</dbReference>
<dbReference type="InterPro" id="IPR048395">
    <property type="entry name" value="Glyco_hydro_31_C"/>
</dbReference>
<dbReference type="SUPFAM" id="SSF51011">
    <property type="entry name" value="Glycosyl hydrolase domain"/>
    <property type="match status" value="1"/>
</dbReference>